<keyword evidence="13" id="KW-1185">Reference proteome</keyword>
<sequence>MMETLEGAELCFPHLPNTSCRRLIRPQYEDVIIYVVLTSISLLTVALNLLVIISISHYRQLHTPTNLFLLSLAVSDLLVGLVLMPFFMHNCWFLGDLMCAIYSLLGFIITSASVGNMVLISVDRYVAICDPLCYPTKVTLRRVKLSVCLCWICSVLWSSVLLKDSLIQPRRYISCHGDCELVVNYIAGAVDLVLTFIGPITVIVVLYMRVFVVAVSQARAMRSHIVSVTLQPSGTLTAKKSEMKAARTLGVVIVVFLICFCPYFYPFFTSTQASYLKIVLWMFYCNSSLNPLIYAFFYPWFRKSVKLIVTLQILQPGSCGTNIL</sequence>
<dbReference type="InParanoid" id="A0A667WYF5"/>
<feature type="transmembrane region" description="Helical" evidence="10">
    <location>
        <begin position="248"/>
        <end position="266"/>
    </location>
</feature>
<evidence type="ECO:0000256" key="9">
    <source>
        <dbReference type="RuleBase" id="RU000688"/>
    </source>
</evidence>
<feature type="transmembrane region" description="Helical" evidence="10">
    <location>
        <begin position="143"/>
        <end position="162"/>
    </location>
</feature>
<feature type="transmembrane region" description="Helical" evidence="10">
    <location>
        <begin position="100"/>
        <end position="122"/>
    </location>
</feature>
<gene>
    <name evidence="12" type="primary">LOC115380102</name>
</gene>
<dbReference type="GO" id="GO:0005886">
    <property type="term" value="C:plasma membrane"/>
    <property type="evidence" value="ECO:0007669"/>
    <property type="project" value="UniProtKB-SubCell"/>
</dbReference>
<dbReference type="PROSITE" id="PS50262">
    <property type="entry name" value="G_PROTEIN_RECEP_F1_2"/>
    <property type="match status" value="1"/>
</dbReference>
<dbReference type="SUPFAM" id="SSF81321">
    <property type="entry name" value="Family A G protein-coupled receptor-like"/>
    <property type="match status" value="1"/>
</dbReference>
<dbReference type="Proteomes" id="UP000472263">
    <property type="component" value="Chromosome 21"/>
</dbReference>
<keyword evidence="4 10" id="KW-1133">Transmembrane helix</keyword>
<comment type="similarity">
    <text evidence="9">Belongs to the G-protein coupled receptor 1 family.</text>
</comment>
<evidence type="ECO:0000313" key="13">
    <source>
        <dbReference type="Proteomes" id="UP000472263"/>
    </source>
</evidence>
<keyword evidence="8 9" id="KW-0807">Transducer</keyword>
<organism evidence="12 13">
    <name type="scientific">Myripristis murdjan</name>
    <name type="common">pinecone soldierfish</name>
    <dbReference type="NCBI Taxonomy" id="586833"/>
    <lineage>
        <taxon>Eukaryota</taxon>
        <taxon>Metazoa</taxon>
        <taxon>Chordata</taxon>
        <taxon>Craniata</taxon>
        <taxon>Vertebrata</taxon>
        <taxon>Euteleostomi</taxon>
        <taxon>Actinopterygii</taxon>
        <taxon>Neopterygii</taxon>
        <taxon>Teleostei</taxon>
        <taxon>Neoteleostei</taxon>
        <taxon>Acanthomorphata</taxon>
        <taxon>Holocentriformes</taxon>
        <taxon>Holocentridae</taxon>
        <taxon>Myripristis</taxon>
    </lineage>
</organism>
<evidence type="ECO:0000256" key="4">
    <source>
        <dbReference type="ARBA" id="ARBA00022989"/>
    </source>
</evidence>
<evidence type="ECO:0000256" key="8">
    <source>
        <dbReference type="ARBA" id="ARBA00023224"/>
    </source>
</evidence>
<evidence type="ECO:0000256" key="10">
    <source>
        <dbReference type="SAM" id="Phobius"/>
    </source>
</evidence>
<evidence type="ECO:0000256" key="5">
    <source>
        <dbReference type="ARBA" id="ARBA00023040"/>
    </source>
</evidence>
<dbReference type="PROSITE" id="PS00237">
    <property type="entry name" value="G_PROTEIN_RECEP_F1_1"/>
    <property type="match status" value="1"/>
</dbReference>
<protein>
    <submittedName>
        <fullName evidence="12">Trace amine-associated receptor 13c-like</fullName>
    </submittedName>
</protein>
<dbReference type="CDD" id="cd15055">
    <property type="entry name" value="7tmA_TAARs"/>
    <property type="match status" value="1"/>
</dbReference>
<dbReference type="GeneTree" id="ENSGT01050000244823"/>
<dbReference type="PRINTS" id="PR00237">
    <property type="entry name" value="GPCRRHODOPSN"/>
</dbReference>
<dbReference type="PANTHER" id="PTHR24249">
    <property type="entry name" value="HISTAMINE RECEPTOR-RELATED G-PROTEIN COUPLED RECEPTOR"/>
    <property type="match status" value="1"/>
</dbReference>
<evidence type="ECO:0000256" key="1">
    <source>
        <dbReference type="ARBA" id="ARBA00004651"/>
    </source>
</evidence>
<dbReference type="Ensembl" id="ENSMMDT00005006842.1">
    <property type="protein sequence ID" value="ENSMMDP00005006668.1"/>
    <property type="gene ID" value="ENSMMDG00005003647.1"/>
</dbReference>
<feature type="transmembrane region" description="Helical" evidence="10">
    <location>
        <begin position="31"/>
        <end position="55"/>
    </location>
</feature>
<dbReference type="InterPro" id="IPR000276">
    <property type="entry name" value="GPCR_Rhodpsn"/>
</dbReference>
<evidence type="ECO:0000256" key="6">
    <source>
        <dbReference type="ARBA" id="ARBA00023136"/>
    </source>
</evidence>
<keyword evidence="5 9" id="KW-0297">G-protein coupled receptor</keyword>
<evidence type="ECO:0000259" key="11">
    <source>
        <dbReference type="PROSITE" id="PS50262"/>
    </source>
</evidence>
<evidence type="ECO:0000313" key="12">
    <source>
        <dbReference type="Ensembl" id="ENSMMDP00005006668.1"/>
    </source>
</evidence>
<accession>A0A667WYF5</accession>
<feature type="transmembrane region" description="Helical" evidence="10">
    <location>
        <begin position="67"/>
        <end position="88"/>
    </location>
</feature>
<reference evidence="12" key="3">
    <citation type="submission" date="2025-09" db="UniProtKB">
        <authorList>
            <consortium name="Ensembl"/>
        </authorList>
    </citation>
    <scope>IDENTIFICATION</scope>
</reference>
<keyword evidence="7 9" id="KW-0675">Receptor</keyword>
<dbReference type="Pfam" id="PF00001">
    <property type="entry name" value="7tm_1"/>
    <property type="match status" value="1"/>
</dbReference>
<keyword evidence="6 10" id="KW-0472">Membrane</keyword>
<keyword evidence="3 9" id="KW-0812">Transmembrane</keyword>
<evidence type="ECO:0000256" key="2">
    <source>
        <dbReference type="ARBA" id="ARBA00022475"/>
    </source>
</evidence>
<keyword evidence="2" id="KW-1003">Cell membrane</keyword>
<feature type="transmembrane region" description="Helical" evidence="10">
    <location>
        <begin position="182"/>
        <end position="215"/>
    </location>
</feature>
<dbReference type="Gene3D" id="1.20.1070.10">
    <property type="entry name" value="Rhodopsin 7-helix transmembrane proteins"/>
    <property type="match status" value="1"/>
</dbReference>
<dbReference type="FunCoup" id="A0A667WYF5">
    <property type="interactions" value="25"/>
</dbReference>
<evidence type="ECO:0000256" key="7">
    <source>
        <dbReference type="ARBA" id="ARBA00023170"/>
    </source>
</evidence>
<dbReference type="GO" id="GO:0001594">
    <property type="term" value="F:trace-amine receptor activity"/>
    <property type="evidence" value="ECO:0007669"/>
    <property type="project" value="TreeGrafter"/>
</dbReference>
<name>A0A667WYF5_9TELE</name>
<dbReference type="InterPro" id="IPR017452">
    <property type="entry name" value="GPCR_Rhodpsn_7TM"/>
</dbReference>
<evidence type="ECO:0000256" key="3">
    <source>
        <dbReference type="ARBA" id="ARBA00022692"/>
    </source>
</evidence>
<dbReference type="InterPro" id="IPR050569">
    <property type="entry name" value="TAAR"/>
</dbReference>
<reference evidence="12" key="1">
    <citation type="submission" date="2019-06" db="EMBL/GenBank/DDBJ databases">
        <authorList>
            <consortium name="Wellcome Sanger Institute Data Sharing"/>
        </authorList>
    </citation>
    <scope>NUCLEOTIDE SEQUENCE [LARGE SCALE GENOMIC DNA]</scope>
</reference>
<reference evidence="12" key="2">
    <citation type="submission" date="2025-08" db="UniProtKB">
        <authorList>
            <consortium name="Ensembl"/>
        </authorList>
    </citation>
    <scope>IDENTIFICATION</scope>
</reference>
<feature type="transmembrane region" description="Helical" evidence="10">
    <location>
        <begin position="278"/>
        <end position="301"/>
    </location>
</feature>
<comment type="subcellular location">
    <subcellularLocation>
        <location evidence="1">Cell membrane</location>
        <topology evidence="1">Multi-pass membrane protein</topology>
    </subcellularLocation>
</comment>
<feature type="domain" description="G-protein coupled receptors family 1 profile" evidence="11">
    <location>
        <begin position="47"/>
        <end position="294"/>
    </location>
</feature>
<proteinExistence type="inferred from homology"/>
<dbReference type="AlphaFoldDB" id="A0A667WYF5"/>
<dbReference type="PANTHER" id="PTHR24249:SF381">
    <property type="entry name" value="TRACE AMINE ASSOCIATED RECEPTOR 19P-RELATED"/>
    <property type="match status" value="1"/>
</dbReference>